<protein>
    <submittedName>
        <fullName evidence="1">Uncharacterized protein</fullName>
    </submittedName>
</protein>
<dbReference type="Proteomes" id="UP001498398">
    <property type="component" value="Unassembled WGS sequence"/>
</dbReference>
<name>A0ABR1JQ05_9AGAR</name>
<sequence>MEFVGTEVDLDEAEIEAFGIDWESYNDEALLQSHDNNHPDLGPQADWQADYNFSSSQRPREDRLNYVIVDPPREILAEEQKNFVQQKVAPLRQAMANLLIDPMAVAAGSLSPFDEVASRADEIIRSIWIEGLTAARYCRADLF</sequence>
<evidence type="ECO:0000313" key="1">
    <source>
        <dbReference type="EMBL" id="KAK7463020.1"/>
    </source>
</evidence>
<dbReference type="EMBL" id="JBANRG010000010">
    <property type="protein sequence ID" value="KAK7463020.1"/>
    <property type="molecule type" value="Genomic_DNA"/>
</dbReference>
<accession>A0ABR1JQ05</accession>
<evidence type="ECO:0000313" key="2">
    <source>
        <dbReference type="Proteomes" id="UP001498398"/>
    </source>
</evidence>
<organism evidence="1 2">
    <name type="scientific">Marasmiellus scandens</name>
    <dbReference type="NCBI Taxonomy" id="2682957"/>
    <lineage>
        <taxon>Eukaryota</taxon>
        <taxon>Fungi</taxon>
        <taxon>Dikarya</taxon>
        <taxon>Basidiomycota</taxon>
        <taxon>Agaricomycotina</taxon>
        <taxon>Agaricomycetes</taxon>
        <taxon>Agaricomycetidae</taxon>
        <taxon>Agaricales</taxon>
        <taxon>Marasmiineae</taxon>
        <taxon>Omphalotaceae</taxon>
        <taxon>Marasmiellus</taxon>
    </lineage>
</organism>
<comment type="caution">
    <text evidence="1">The sequence shown here is derived from an EMBL/GenBank/DDBJ whole genome shotgun (WGS) entry which is preliminary data.</text>
</comment>
<proteinExistence type="predicted"/>
<gene>
    <name evidence="1" type="ORF">VKT23_007602</name>
</gene>
<reference evidence="1 2" key="1">
    <citation type="submission" date="2024-01" db="EMBL/GenBank/DDBJ databases">
        <title>A draft genome for the cacao thread blight pathogen Marasmiellus scandens.</title>
        <authorList>
            <person name="Baruah I.K."/>
            <person name="Leung J."/>
            <person name="Bukari Y."/>
            <person name="Amoako-Attah I."/>
            <person name="Meinhardt L.W."/>
            <person name="Bailey B.A."/>
            <person name="Cohen S.P."/>
        </authorList>
    </citation>
    <scope>NUCLEOTIDE SEQUENCE [LARGE SCALE GENOMIC DNA]</scope>
    <source>
        <strain evidence="1 2">GH-19</strain>
    </source>
</reference>
<keyword evidence="2" id="KW-1185">Reference proteome</keyword>